<keyword evidence="4" id="KW-1185">Reference proteome</keyword>
<evidence type="ECO:0000259" key="2">
    <source>
        <dbReference type="Pfam" id="PF23622"/>
    </source>
</evidence>
<name>A0A4U6WH32_SETVI</name>
<protein>
    <recommendedName>
        <fullName evidence="2">At1g61320/AtMIF1 LRR domain-containing protein</fullName>
    </recommendedName>
</protein>
<organism evidence="3 4">
    <name type="scientific">Setaria viridis</name>
    <name type="common">Green bristlegrass</name>
    <name type="synonym">Setaria italica subsp. viridis</name>
    <dbReference type="NCBI Taxonomy" id="4556"/>
    <lineage>
        <taxon>Eukaryota</taxon>
        <taxon>Viridiplantae</taxon>
        <taxon>Streptophyta</taxon>
        <taxon>Embryophyta</taxon>
        <taxon>Tracheophyta</taxon>
        <taxon>Spermatophyta</taxon>
        <taxon>Magnoliopsida</taxon>
        <taxon>Liliopsida</taxon>
        <taxon>Poales</taxon>
        <taxon>Poaceae</taxon>
        <taxon>PACMAD clade</taxon>
        <taxon>Panicoideae</taxon>
        <taxon>Panicodae</taxon>
        <taxon>Paniceae</taxon>
        <taxon>Cenchrinae</taxon>
        <taxon>Setaria</taxon>
    </lineage>
</organism>
<dbReference type="PANTHER" id="PTHR34145:SF34">
    <property type="entry name" value="OS05G0571700 PROTEIN"/>
    <property type="match status" value="1"/>
</dbReference>
<dbReference type="Proteomes" id="UP000298652">
    <property type="component" value="Chromosome 1"/>
</dbReference>
<dbReference type="SUPFAM" id="SSF52058">
    <property type="entry name" value="L domain-like"/>
    <property type="match status" value="1"/>
</dbReference>
<evidence type="ECO:0000313" key="3">
    <source>
        <dbReference type="EMBL" id="TKW40569.1"/>
    </source>
</evidence>
<gene>
    <name evidence="3" type="ORF">SEVIR_1G254100v2</name>
</gene>
<feature type="region of interest" description="Disordered" evidence="1">
    <location>
        <begin position="12"/>
        <end position="59"/>
    </location>
</feature>
<dbReference type="InterPro" id="IPR032675">
    <property type="entry name" value="LRR_dom_sf"/>
</dbReference>
<dbReference type="InterPro" id="IPR036047">
    <property type="entry name" value="F-box-like_dom_sf"/>
</dbReference>
<dbReference type="AlphaFoldDB" id="A0A4U6WH32"/>
<dbReference type="Gramene" id="TKW40569">
    <property type="protein sequence ID" value="TKW40569"/>
    <property type="gene ID" value="SEVIR_1G254100v2"/>
</dbReference>
<proteinExistence type="predicted"/>
<sequence>MAMLKLNQLVSLQRQRQRRRQRHRRVRQIQARDGPISSRAKRKGSPCQNDDNSLDGQIKGYSGPNLPEDIWCHIHSLMPMRDAAQAACVSRAFLGSWRCYPNLAFTVETLGLNENACGNDKKSRDFASTVHHILKKHSGIGVKTFKLNVYNKHEVFLKTNKQEICLVDLENWLQIAIKPGIEELDLSLSERSAIYNFPCSLLSDGIGDSLRYLHLSSCNFHPTVRLGCLRSLTRLALCSVRITGDELECLLSSSFALEWLELKLCSGIICLKIPCLQQLSHLEVITCSRLHVVESKAPNLSSFRFAGDLNIQLSLLGTSRIKKYERFCSGTVFYARTELPSSMANLETLSIYSEVETVNTPMVPSKFLHLKFLTITLGGQTYDVFSLVSFFYASPSLETFILNVRPEESMERISLLEDPSNLRKISEHRHNKLKRVWMINFSSIKTLVELTCHILDSTTSLECLTLDTTHGAPRCSCSVNKSGKCLPMRRNALMEAHRALLAIQTYIKPKVPSTVELNVLEPCSRCHLLEV</sequence>
<dbReference type="OMA" id="IYINGSC"/>
<evidence type="ECO:0000256" key="1">
    <source>
        <dbReference type="SAM" id="MobiDB-lite"/>
    </source>
</evidence>
<dbReference type="InterPro" id="IPR053772">
    <property type="entry name" value="At1g61320/At1g61330-like"/>
</dbReference>
<dbReference type="EMBL" id="CM016552">
    <property type="protein sequence ID" value="TKW40569.1"/>
    <property type="molecule type" value="Genomic_DNA"/>
</dbReference>
<feature type="domain" description="At1g61320/AtMIF1 LRR" evidence="2">
    <location>
        <begin position="133"/>
        <end position="524"/>
    </location>
</feature>
<dbReference type="PANTHER" id="PTHR34145">
    <property type="entry name" value="OS02G0105600 PROTEIN"/>
    <property type="match status" value="1"/>
</dbReference>
<reference evidence="3" key="1">
    <citation type="submission" date="2019-03" db="EMBL/GenBank/DDBJ databases">
        <title>WGS assembly of Setaria viridis.</title>
        <authorList>
            <person name="Huang P."/>
            <person name="Jenkins J."/>
            <person name="Grimwood J."/>
            <person name="Barry K."/>
            <person name="Healey A."/>
            <person name="Mamidi S."/>
            <person name="Sreedasyam A."/>
            <person name="Shu S."/>
            <person name="Feldman M."/>
            <person name="Wu J."/>
            <person name="Yu Y."/>
            <person name="Chen C."/>
            <person name="Johnson J."/>
            <person name="Rokhsar D."/>
            <person name="Baxter I."/>
            <person name="Schmutz J."/>
            <person name="Brutnell T."/>
            <person name="Kellogg E."/>
        </authorList>
    </citation>
    <scope>NUCLEOTIDE SEQUENCE [LARGE SCALE GENOMIC DNA]</scope>
</reference>
<evidence type="ECO:0000313" key="4">
    <source>
        <dbReference type="Proteomes" id="UP000298652"/>
    </source>
</evidence>
<dbReference type="Pfam" id="PF23622">
    <property type="entry name" value="LRR_At1g61320_AtMIF1"/>
    <property type="match status" value="1"/>
</dbReference>
<accession>A0A4U6WH32</accession>
<feature type="compositionally biased region" description="Basic residues" evidence="1">
    <location>
        <begin position="15"/>
        <end position="27"/>
    </location>
</feature>
<feature type="compositionally biased region" description="Polar residues" evidence="1">
    <location>
        <begin position="46"/>
        <end position="55"/>
    </location>
</feature>
<dbReference type="SUPFAM" id="SSF81383">
    <property type="entry name" value="F-box domain"/>
    <property type="match status" value="1"/>
</dbReference>
<dbReference type="Gene3D" id="3.80.10.10">
    <property type="entry name" value="Ribonuclease Inhibitor"/>
    <property type="match status" value="1"/>
</dbReference>
<dbReference type="InterPro" id="IPR055357">
    <property type="entry name" value="LRR_At1g61320_AtMIF1"/>
</dbReference>